<protein>
    <recommendedName>
        <fullName evidence="3">NAD(P)-binding protein</fullName>
    </recommendedName>
</protein>
<gene>
    <name evidence="2" type="ORF">BDV23DRAFT_175070</name>
</gene>
<organism evidence="2">
    <name type="scientific">Petromyces alliaceus</name>
    <name type="common">Aspergillus alliaceus</name>
    <dbReference type="NCBI Taxonomy" id="209559"/>
    <lineage>
        <taxon>Eukaryota</taxon>
        <taxon>Fungi</taxon>
        <taxon>Dikarya</taxon>
        <taxon>Ascomycota</taxon>
        <taxon>Pezizomycotina</taxon>
        <taxon>Eurotiomycetes</taxon>
        <taxon>Eurotiomycetidae</taxon>
        <taxon>Eurotiales</taxon>
        <taxon>Aspergillaceae</taxon>
        <taxon>Aspergillus</taxon>
        <taxon>Aspergillus subgen. Circumdati</taxon>
    </lineage>
</organism>
<dbReference type="PANTHER" id="PTHR43544">
    <property type="entry name" value="SHORT-CHAIN DEHYDROGENASE/REDUCTASE"/>
    <property type="match status" value="1"/>
</dbReference>
<dbReference type="InterPro" id="IPR051468">
    <property type="entry name" value="Fungal_SecMetab_SDRs"/>
</dbReference>
<dbReference type="PANTHER" id="PTHR43544:SF32">
    <property type="entry name" value="CHAIN DEHYDROGENASE, PUTATIVE (AFU_ORTHOLOGUE AFUA_5G01530)-RELATED"/>
    <property type="match status" value="1"/>
</dbReference>
<dbReference type="OrthoDB" id="1933717at2759"/>
<dbReference type="GO" id="GO:0016491">
    <property type="term" value="F:oxidoreductase activity"/>
    <property type="evidence" value="ECO:0007669"/>
    <property type="project" value="TreeGrafter"/>
</dbReference>
<dbReference type="GO" id="GO:0019748">
    <property type="term" value="P:secondary metabolic process"/>
    <property type="evidence" value="ECO:0007669"/>
    <property type="project" value="TreeGrafter"/>
</dbReference>
<proteinExistence type="inferred from homology"/>
<accession>A0A5N7BYN1</accession>
<evidence type="ECO:0008006" key="3">
    <source>
        <dbReference type="Google" id="ProtNLM"/>
    </source>
</evidence>
<dbReference type="AlphaFoldDB" id="A0A5N7BYN1"/>
<dbReference type="EMBL" id="ML735302">
    <property type="protein sequence ID" value="KAE8386954.1"/>
    <property type="molecule type" value="Genomic_DNA"/>
</dbReference>
<comment type="similarity">
    <text evidence="1">Belongs to the short-chain dehydrogenases/reductases (SDR) family.</text>
</comment>
<sequence length="176" mass="18810">MSETTIVLITGANSGVGYAVTHAIACQPNYHVIMASRDLLKGQEANAGTTSPDTAGRDKIEKIFLTNVFGAMLATEAFVPLLVRSRRPCLIQISSALGSLGLASDPKNEKSQNVRVFAFCPGLVRSNLRGASEEAITARGTAGDPMESANAIMEIITGQRDEDVGRLVHKDGYYPW</sequence>
<dbReference type="SUPFAM" id="SSF51735">
    <property type="entry name" value="NAD(P)-binding Rossmann-fold domains"/>
    <property type="match status" value="1"/>
</dbReference>
<dbReference type="Proteomes" id="UP000326877">
    <property type="component" value="Unassembled WGS sequence"/>
</dbReference>
<evidence type="ECO:0000313" key="2">
    <source>
        <dbReference type="EMBL" id="KAE8386954.1"/>
    </source>
</evidence>
<dbReference type="InterPro" id="IPR036291">
    <property type="entry name" value="NAD(P)-bd_dom_sf"/>
</dbReference>
<dbReference type="PRINTS" id="PR00081">
    <property type="entry name" value="GDHRDH"/>
</dbReference>
<dbReference type="Gene3D" id="3.40.50.720">
    <property type="entry name" value="NAD(P)-binding Rossmann-like Domain"/>
    <property type="match status" value="2"/>
</dbReference>
<dbReference type="GO" id="GO:0005737">
    <property type="term" value="C:cytoplasm"/>
    <property type="evidence" value="ECO:0007669"/>
    <property type="project" value="TreeGrafter"/>
</dbReference>
<evidence type="ECO:0000256" key="1">
    <source>
        <dbReference type="ARBA" id="ARBA00006484"/>
    </source>
</evidence>
<dbReference type="InterPro" id="IPR002347">
    <property type="entry name" value="SDR_fam"/>
</dbReference>
<reference evidence="2" key="1">
    <citation type="submission" date="2019-04" db="EMBL/GenBank/DDBJ databases">
        <title>Friends and foes A comparative genomics studyof 23 Aspergillus species from section Flavi.</title>
        <authorList>
            <consortium name="DOE Joint Genome Institute"/>
            <person name="Kjaerbolling I."/>
            <person name="Vesth T."/>
            <person name="Frisvad J.C."/>
            <person name="Nybo J.L."/>
            <person name="Theobald S."/>
            <person name="Kildgaard S."/>
            <person name="Isbrandt T."/>
            <person name="Kuo A."/>
            <person name="Sato A."/>
            <person name="Lyhne E.K."/>
            <person name="Kogle M.E."/>
            <person name="Wiebenga A."/>
            <person name="Kun R.S."/>
            <person name="Lubbers R.J."/>
            <person name="Makela M.R."/>
            <person name="Barry K."/>
            <person name="Chovatia M."/>
            <person name="Clum A."/>
            <person name="Daum C."/>
            <person name="Haridas S."/>
            <person name="He G."/>
            <person name="LaButti K."/>
            <person name="Lipzen A."/>
            <person name="Mondo S."/>
            <person name="Riley R."/>
            <person name="Salamov A."/>
            <person name="Simmons B.A."/>
            <person name="Magnuson J.K."/>
            <person name="Henrissat B."/>
            <person name="Mortensen U.H."/>
            <person name="Larsen T.O."/>
            <person name="Devries R.P."/>
            <person name="Grigoriev I.V."/>
            <person name="Machida M."/>
            <person name="Baker S.E."/>
            <person name="Andersen M.R."/>
        </authorList>
    </citation>
    <scope>NUCLEOTIDE SEQUENCE [LARGE SCALE GENOMIC DNA]</scope>
    <source>
        <strain evidence="2">IBT 14317</strain>
    </source>
</reference>
<name>A0A5N7BYN1_PETAA</name>